<name>A0A1K0IQI5_CUPNE</name>
<keyword evidence="3" id="KW-0675">Receptor</keyword>
<dbReference type="InterPro" id="IPR005064">
    <property type="entry name" value="BUG"/>
</dbReference>
<evidence type="ECO:0000313" key="3">
    <source>
        <dbReference type="EMBL" id="SCU75115.1"/>
    </source>
</evidence>
<evidence type="ECO:0000256" key="2">
    <source>
        <dbReference type="SAM" id="SignalP"/>
    </source>
</evidence>
<dbReference type="Gene3D" id="3.40.190.10">
    <property type="entry name" value="Periplasmic binding protein-like II"/>
    <property type="match status" value="1"/>
</dbReference>
<dbReference type="PANTHER" id="PTHR42928">
    <property type="entry name" value="TRICARBOXYLATE-BINDING PROTEIN"/>
    <property type="match status" value="1"/>
</dbReference>
<proteinExistence type="inferred from homology"/>
<accession>A0A1K0IQI5</accession>
<feature type="chain" id="PRO_5013267192" evidence="2">
    <location>
        <begin position="27"/>
        <end position="326"/>
    </location>
</feature>
<organism evidence="3">
    <name type="scientific">Cupriavidus necator</name>
    <name type="common">Alcaligenes eutrophus</name>
    <name type="synonym">Ralstonia eutropha</name>
    <dbReference type="NCBI Taxonomy" id="106590"/>
    <lineage>
        <taxon>Bacteria</taxon>
        <taxon>Pseudomonadati</taxon>
        <taxon>Pseudomonadota</taxon>
        <taxon>Betaproteobacteria</taxon>
        <taxon>Burkholderiales</taxon>
        <taxon>Burkholderiaceae</taxon>
        <taxon>Cupriavidus</taxon>
    </lineage>
</organism>
<feature type="signal peptide" evidence="2">
    <location>
        <begin position="1"/>
        <end position="26"/>
    </location>
</feature>
<dbReference type="InterPro" id="IPR042100">
    <property type="entry name" value="Bug_dom1"/>
</dbReference>
<reference evidence="3" key="1">
    <citation type="submission" date="2016-09" db="EMBL/GenBank/DDBJ databases">
        <authorList>
            <person name="Capua I."/>
            <person name="De Benedictis P."/>
            <person name="Joannis T."/>
            <person name="Lombin L.H."/>
            <person name="Cattoli G."/>
        </authorList>
    </citation>
    <scope>NUCLEOTIDE SEQUENCE</scope>
    <source>
        <strain evidence="3">B9</strain>
    </source>
</reference>
<dbReference type="RefSeq" id="WP_340523268.1">
    <property type="nucleotide sequence ID" value="NZ_FMSH01000142.1"/>
</dbReference>
<evidence type="ECO:0000256" key="1">
    <source>
        <dbReference type="ARBA" id="ARBA00006987"/>
    </source>
</evidence>
<sequence length="326" mass="33690">MKFQNILRAALATALCLPLLHGAAQAEAYPDKPIRMIVPFAAGSATDLLARIVSAEIGSSSNMQIVVDNRPGAGGTIGTAVVAKAPADGYTLLLTSAGHAVNPTLYPKLPYDTTRDLKGISTVATMPYLLVVSASSPYRTLKDLLAAARAKPDSVTYSSAGSGSSSHLSGELFNVTAGVQTRHIPYKGAPAAITDVMSGRVDMFFAPSITALQFVKDGKLRILGVATAARVPSLPDVPTIAEAGVPGYVFDAWFGVLAPAGTPKDVVARLNTAMQQALSAPATREKLTAQGAEAKPSTPAAFDKLIAADIAKLEPIVKRSGAQPGQ</sequence>
<dbReference type="CDD" id="cd13578">
    <property type="entry name" value="PBP2_Bug27"/>
    <property type="match status" value="1"/>
</dbReference>
<keyword evidence="2" id="KW-0732">Signal</keyword>
<dbReference type="Pfam" id="PF03401">
    <property type="entry name" value="TctC"/>
    <property type="match status" value="1"/>
</dbReference>
<protein>
    <submittedName>
        <fullName evidence="3">Extra-cytoplasmic solute receptor</fullName>
    </submittedName>
</protein>
<comment type="similarity">
    <text evidence="1">Belongs to the UPF0065 (bug) family.</text>
</comment>
<gene>
    <name evidence="3" type="ORF">CNECB9_2260005</name>
</gene>
<dbReference type="PIRSF" id="PIRSF017082">
    <property type="entry name" value="YflP"/>
    <property type="match status" value="1"/>
</dbReference>
<dbReference type="SUPFAM" id="SSF53850">
    <property type="entry name" value="Periplasmic binding protein-like II"/>
    <property type="match status" value="1"/>
</dbReference>
<dbReference type="AlphaFoldDB" id="A0A1K0IQI5"/>
<dbReference type="EMBL" id="FMSH01000142">
    <property type="protein sequence ID" value="SCU75115.1"/>
    <property type="molecule type" value="Genomic_DNA"/>
</dbReference>
<dbReference type="PANTHER" id="PTHR42928:SF5">
    <property type="entry name" value="BLR1237 PROTEIN"/>
    <property type="match status" value="1"/>
</dbReference>
<dbReference type="Gene3D" id="3.40.190.150">
    <property type="entry name" value="Bordetella uptake gene, domain 1"/>
    <property type="match status" value="1"/>
</dbReference>